<organism evidence="2 3">
    <name type="scientific">Mycena sanguinolenta</name>
    <dbReference type="NCBI Taxonomy" id="230812"/>
    <lineage>
        <taxon>Eukaryota</taxon>
        <taxon>Fungi</taxon>
        <taxon>Dikarya</taxon>
        <taxon>Basidiomycota</taxon>
        <taxon>Agaricomycotina</taxon>
        <taxon>Agaricomycetes</taxon>
        <taxon>Agaricomycetidae</taxon>
        <taxon>Agaricales</taxon>
        <taxon>Marasmiineae</taxon>
        <taxon>Mycenaceae</taxon>
        <taxon>Mycena</taxon>
    </lineage>
</organism>
<keyword evidence="3" id="KW-1185">Reference proteome</keyword>
<sequence>MGTEKLWATLKPAAEPRSLLDLSVEAFEKNSRGIRSLIIGVDISVRLNSCVAALKTASLHAHTGPNPALRAFFYQLCQFSKAPAIVLVFIFDGPGRPGIKRGTRVVNRPLAIMEAAKRLIKAFGYYFYEAPGEAEAELAVLNKLGFIDGVVTEDSDALVFGADCVIRTTGPTVTHVCDIYRSSSIAQTTGLTSEGLLLFALLTGGDYGPGIHGCGGEIARALAVCGYGRELVEILSSCSGTKLRRALDVWRHAFCEELRTNSAGVLGRRYRRLSSRIPNTFPNLAIARLYLDPLTSFSSDFVGAQPNTADWIPREPGIAQITRICLEKFHWGPESERQTIFKQFECNLWPGVALRMFTSPSASYDHSTGKIKSANAVAAILSNKGSRAKTTPSRSIRLSTHDFVKQTALSNLDLESASITIAVPVRLVEWVYLSRNASTASEFQIARAQALNIPSSKILSDRLPRQLDLAEEPDYQSDDEEVCNQLHSATLKLLQSQPSCLYPWEY</sequence>
<dbReference type="EMBL" id="JACAZH010000007">
    <property type="protein sequence ID" value="KAF7364162.1"/>
    <property type="molecule type" value="Genomic_DNA"/>
</dbReference>
<dbReference type="PANTHER" id="PTHR11081">
    <property type="entry name" value="FLAP ENDONUCLEASE FAMILY MEMBER"/>
    <property type="match status" value="1"/>
</dbReference>
<evidence type="ECO:0000259" key="1">
    <source>
        <dbReference type="SMART" id="SM00484"/>
    </source>
</evidence>
<feature type="domain" description="XPG-I" evidence="1">
    <location>
        <begin position="121"/>
        <end position="191"/>
    </location>
</feature>
<protein>
    <submittedName>
        <fullName evidence="2">Flap endonuclease GEN 1</fullName>
    </submittedName>
</protein>
<dbReference type="OrthoDB" id="3005703at2759"/>
<dbReference type="InterPro" id="IPR029060">
    <property type="entry name" value="PIN-like_dom_sf"/>
</dbReference>
<dbReference type="AlphaFoldDB" id="A0A8H6YSP2"/>
<proteinExistence type="predicted"/>
<keyword evidence="2" id="KW-0255">Endonuclease</keyword>
<dbReference type="SUPFAM" id="SSF47807">
    <property type="entry name" value="5' to 3' exonuclease, C-terminal subdomain"/>
    <property type="match status" value="1"/>
</dbReference>
<keyword evidence="2" id="KW-0378">Hydrolase</keyword>
<reference evidence="2" key="1">
    <citation type="submission" date="2020-05" db="EMBL/GenBank/DDBJ databases">
        <title>Mycena genomes resolve the evolution of fungal bioluminescence.</title>
        <authorList>
            <person name="Tsai I.J."/>
        </authorList>
    </citation>
    <scope>NUCLEOTIDE SEQUENCE</scope>
    <source>
        <strain evidence="2">160909Yilan</strain>
    </source>
</reference>
<dbReference type="Proteomes" id="UP000623467">
    <property type="component" value="Unassembled WGS sequence"/>
</dbReference>
<dbReference type="GO" id="GO:0006281">
    <property type="term" value="P:DNA repair"/>
    <property type="evidence" value="ECO:0007669"/>
    <property type="project" value="UniProtKB-ARBA"/>
</dbReference>
<keyword evidence="2" id="KW-0540">Nuclease</keyword>
<dbReference type="SUPFAM" id="SSF88723">
    <property type="entry name" value="PIN domain-like"/>
    <property type="match status" value="1"/>
</dbReference>
<dbReference type="PANTHER" id="PTHR11081:SF75">
    <property type="entry name" value="ENDONUCLEASE, PUTATIVE (AFU_ORTHOLOGUE AFUA_3G13260)-RELATED"/>
    <property type="match status" value="1"/>
</dbReference>
<dbReference type="SMART" id="SM00484">
    <property type="entry name" value="XPGI"/>
    <property type="match status" value="1"/>
</dbReference>
<dbReference type="CDD" id="cd09906">
    <property type="entry name" value="H3TH_YEN1"/>
    <property type="match status" value="1"/>
</dbReference>
<evidence type="ECO:0000313" key="3">
    <source>
        <dbReference type="Proteomes" id="UP000623467"/>
    </source>
</evidence>
<accession>A0A8H6YSP2</accession>
<dbReference type="GO" id="GO:0008821">
    <property type="term" value="F:crossover junction DNA endonuclease activity"/>
    <property type="evidence" value="ECO:0007669"/>
    <property type="project" value="InterPro"/>
</dbReference>
<evidence type="ECO:0000313" key="2">
    <source>
        <dbReference type="EMBL" id="KAF7364162.1"/>
    </source>
</evidence>
<dbReference type="InterPro" id="IPR006084">
    <property type="entry name" value="XPG/Rad2"/>
</dbReference>
<dbReference type="InterPro" id="IPR036279">
    <property type="entry name" value="5-3_exonuclease_C_sf"/>
</dbReference>
<dbReference type="PRINTS" id="PR00853">
    <property type="entry name" value="XPGRADSUPER"/>
</dbReference>
<dbReference type="CDD" id="cd09870">
    <property type="entry name" value="PIN_YEN1"/>
    <property type="match status" value="1"/>
</dbReference>
<name>A0A8H6YSP2_9AGAR</name>
<dbReference type="InterPro" id="IPR037316">
    <property type="entry name" value="Yen1_H3TH"/>
</dbReference>
<comment type="caution">
    <text evidence="2">The sequence shown here is derived from an EMBL/GenBank/DDBJ whole genome shotgun (WGS) entry which is preliminary data.</text>
</comment>
<dbReference type="Gene3D" id="3.40.50.1010">
    <property type="entry name" value="5'-nuclease"/>
    <property type="match status" value="2"/>
</dbReference>
<dbReference type="GO" id="GO:0017108">
    <property type="term" value="F:5'-flap endonuclease activity"/>
    <property type="evidence" value="ECO:0007669"/>
    <property type="project" value="TreeGrafter"/>
</dbReference>
<dbReference type="InterPro" id="IPR006086">
    <property type="entry name" value="XPG-I_dom"/>
</dbReference>
<gene>
    <name evidence="2" type="ORF">MSAN_01075400</name>
</gene>
<dbReference type="Pfam" id="PF00867">
    <property type="entry name" value="XPG_I"/>
    <property type="match status" value="1"/>
</dbReference>